<evidence type="ECO:0000256" key="6">
    <source>
        <dbReference type="ARBA" id="ARBA00040062"/>
    </source>
</evidence>
<comment type="catalytic activity">
    <reaction evidence="2">
        <text>a fatty acyl-CoA + H2O = a fatty acid + CoA + H(+)</text>
        <dbReference type="Rhea" id="RHEA:16781"/>
        <dbReference type="ChEBI" id="CHEBI:15377"/>
        <dbReference type="ChEBI" id="CHEBI:15378"/>
        <dbReference type="ChEBI" id="CHEBI:28868"/>
        <dbReference type="ChEBI" id="CHEBI:57287"/>
        <dbReference type="ChEBI" id="CHEBI:77636"/>
        <dbReference type="EC" id="3.1.2.20"/>
    </reaction>
</comment>
<name>Q3JHQ6_BURP1</name>
<keyword evidence="1" id="KW-0378">Hydrolase</keyword>
<dbReference type="InterPro" id="IPR029069">
    <property type="entry name" value="HotDog_dom_sf"/>
</dbReference>
<gene>
    <name evidence="10" type="ordered locus">BURPS1710b_A1740</name>
</gene>
<proteinExistence type="inferred from homology"/>
<evidence type="ECO:0000256" key="2">
    <source>
        <dbReference type="ARBA" id="ARBA00035880"/>
    </source>
</evidence>
<comment type="catalytic activity">
    <reaction evidence="7">
        <text>a medium-chain fatty acyl-CoA + H2O = a medium-chain fatty acid + CoA + H(+)</text>
        <dbReference type="Rhea" id="RHEA:68184"/>
        <dbReference type="ChEBI" id="CHEBI:15377"/>
        <dbReference type="ChEBI" id="CHEBI:15378"/>
        <dbReference type="ChEBI" id="CHEBI:57287"/>
        <dbReference type="ChEBI" id="CHEBI:59558"/>
        <dbReference type="ChEBI" id="CHEBI:90546"/>
    </reaction>
</comment>
<evidence type="ECO:0000256" key="5">
    <source>
        <dbReference type="ARBA" id="ARBA00038894"/>
    </source>
</evidence>
<dbReference type="EC" id="3.1.2.20" evidence="5"/>
<evidence type="ECO:0000256" key="7">
    <source>
        <dbReference type="ARBA" id="ARBA00048062"/>
    </source>
</evidence>
<dbReference type="PANTHER" id="PTHR43240">
    <property type="entry name" value="1,4-DIHYDROXY-2-NAPHTHOYL-COA THIOESTERASE 1"/>
    <property type="match status" value="1"/>
</dbReference>
<evidence type="ECO:0000256" key="4">
    <source>
        <dbReference type="ARBA" id="ARBA00038381"/>
    </source>
</evidence>
<dbReference type="AlphaFoldDB" id="Q3JHQ6"/>
<feature type="domain" description="Thioesterase" evidence="9">
    <location>
        <begin position="148"/>
        <end position="219"/>
    </location>
</feature>
<comment type="catalytic activity">
    <reaction evidence="3">
        <text>a long-chain fatty acyl-CoA + H2O = a long-chain fatty acid + CoA + H(+)</text>
        <dbReference type="Rhea" id="RHEA:67680"/>
        <dbReference type="ChEBI" id="CHEBI:15377"/>
        <dbReference type="ChEBI" id="CHEBI:15378"/>
        <dbReference type="ChEBI" id="CHEBI:57287"/>
        <dbReference type="ChEBI" id="CHEBI:57560"/>
        <dbReference type="ChEBI" id="CHEBI:83139"/>
    </reaction>
</comment>
<dbReference type="CDD" id="cd03443">
    <property type="entry name" value="PaaI_thioesterase"/>
    <property type="match status" value="1"/>
</dbReference>
<reference evidence="10 11" key="1">
    <citation type="submission" date="2005-09" db="EMBL/GenBank/DDBJ databases">
        <authorList>
            <person name="Woods D.E."/>
            <person name="Nierman W.C."/>
        </authorList>
    </citation>
    <scope>NUCLEOTIDE SEQUENCE [LARGE SCALE GENOMIC DNA]</scope>
    <source>
        <strain evidence="10 11">1710b</strain>
    </source>
</reference>
<evidence type="ECO:0000256" key="8">
    <source>
        <dbReference type="SAM" id="MobiDB-lite"/>
    </source>
</evidence>
<dbReference type="Pfam" id="PF03061">
    <property type="entry name" value="4HBT"/>
    <property type="match status" value="1"/>
</dbReference>
<comment type="similarity">
    <text evidence="4">Belongs to the YigI thioesterase family.</text>
</comment>
<evidence type="ECO:0000256" key="3">
    <source>
        <dbReference type="ARBA" id="ARBA00036002"/>
    </source>
</evidence>
<evidence type="ECO:0000313" key="10">
    <source>
        <dbReference type="EMBL" id="ABA52199.1"/>
    </source>
</evidence>
<dbReference type="Proteomes" id="UP000002700">
    <property type="component" value="Chromosome II"/>
</dbReference>
<dbReference type="EMBL" id="CP000125">
    <property type="protein sequence ID" value="ABA52199.1"/>
    <property type="molecule type" value="Genomic_DNA"/>
</dbReference>
<dbReference type="HOGENOM" id="CLU_089876_5_0_4"/>
<dbReference type="KEGG" id="bpm:BURPS1710b_A1740"/>
<dbReference type="PANTHER" id="PTHR43240:SF20">
    <property type="entry name" value="MEDIUM_LONG-CHAIN ACYL-COA THIOESTERASE YIGI"/>
    <property type="match status" value="1"/>
</dbReference>
<accession>Q3JHQ6</accession>
<feature type="compositionally biased region" description="Low complexity" evidence="8">
    <location>
        <begin position="20"/>
        <end position="29"/>
    </location>
</feature>
<sequence length="248" mass="26667">MRGSHAADRGDRRRTGAGGRTRAASPARADVSAHKRSRAGTSGRRRASPAAPPLVRRHDEFPCVSPAPFLEWSAKSRIASAARAPRRIVQRIHSIDSEGTSMTDIVDHARGALRAQPFSMLLGTELVHIGGEEASLRLPIRDELRQQYGFVHGGVISYLADNALTFAGALALGPRVVTGEYKINYLRPAVVGTLIARAKLIYAGRNQATCQCHVFVIDGDHERLVAVAQGTINRVGDGREPGAAEEKA</sequence>
<dbReference type="InterPro" id="IPR006683">
    <property type="entry name" value="Thioestr_dom"/>
</dbReference>
<dbReference type="InterPro" id="IPR003736">
    <property type="entry name" value="PAAI_dom"/>
</dbReference>
<feature type="region of interest" description="Disordered" evidence="8">
    <location>
        <begin position="1"/>
        <end position="58"/>
    </location>
</feature>
<feature type="compositionally biased region" description="Basic residues" evidence="8">
    <location>
        <begin position="34"/>
        <end position="47"/>
    </location>
</feature>
<organism evidence="10 11">
    <name type="scientific">Burkholderia pseudomallei (strain 1710b)</name>
    <dbReference type="NCBI Taxonomy" id="320372"/>
    <lineage>
        <taxon>Bacteria</taxon>
        <taxon>Pseudomonadati</taxon>
        <taxon>Pseudomonadota</taxon>
        <taxon>Betaproteobacteria</taxon>
        <taxon>Burkholderiales</taxon>
        <taxon>Burkholderiaceae</taxon>
        <taxon>Burkholderia</taxon>
        <taxon>pseudomallei group</taxon>
    </lineage>
</organism>
<evidence type="ECO:0000313" key="11">
    <source>
        <dbReference type="Proteomes" id="UP000002700"/>
    </source>
</evidence>
<dbReference type="GO" id="GO:0047617">
    <property type="term" value="F:fatty acyl-CoA hydrolase activity"/>
    <property type="evidence" value="ECO:0007669"/>
    <property type="project" value="UniProtKB-EC"/>
</dbReference>
<dbReference type="SUPFAM" id="SSF54637">
    <property type="entry name" value="Thioesterase/thiol ester dehydrase-isomerase"/>
    <property type="match status" value="1"/>
</dbReference>
<dbReference type="NCBIfam" id="TIGR00369">
    <property type="entry name" value="unchar_dom_1"/>
    <property type="match status" value="1"/>
</dbReference>
<evidence type="ECO:0000256" key="1">
    <source>
        <dbReference type="ARBA" id="ARBA00022801"/>
    </source>
</evidence>
<evidence type="ECO:0000259" key="9">
    <source>
        <dbReference type="Pfam" id="PF03061"/>
    </source>
</evidence>
<feature type="compositionally biased region" description="Basic and acidic residues" evidence="8">
    <location>
        <begin position="1"/>
        <end position="14"/>
    </location>
</feature>
<protein>
    <recommendedName>
        <fullName evidence="6">Medium/long-chain acyl-CoA thioesterase YigI</fullName>
        <ecNumber evidence="5">3.1.2.20</ecNumber>
    </recommendedName>
</protein>
<dbReference type="Gene3D" id="3.10.129.10">
    <property type="entry name" value="Hotdog Thioesterase"/>
    <property type="match status" value="1"/>
</dbReference>
<dbReference type="EnsemblBacteria" id="ABA52199">
    <property type="protein sequence ID" value="ABA52199"/>
    <property type="gene ID" value="BURPS1710b_A1740"/>
</dbReference>